<dbReference type="EMBL" id="ACMP01000112">
    <property type="protein sequence ID" value="EEL68984.1"/>
    <property type="molecule type" value="Genomic_DNA"/>
</dbReference>
<dbReference type="RefSeq" id="WP_002067167.1">
    <property type="nucleotide sequence ID" value="NZ_CM000737.1"/>
</dbReference>
<dbReference type="AlphaFoldDB" id="C2XZE1"/>
<organism evidence="1">
    <name type="scientific">Bacillus mycoides</name>
    <dbReference type="NCBI Taxonomy" id="1405"/>
    <lineage>
        <taxon>Bacteria</taxon>
        <taxon>Bacillati</taxon>
        <taxon>Bacillota</taxon>
        <taxon>Bacilli</taxon>
        <taxon>Bacillales</taxon>
        <taxon>Bacillaceae</taxon>
        <taxon>Bacillus</taxon>
        <taxon>Bacillus cereus group</taxon>
    </lineage>
</organism>
<evidence type="ECO:0000313" key="1">
    <source>
        <dbReference type="EMBL" id="EEL68984.1"/>
    </source>
</evidence>
<dbReference type="HOGENOM" id="CLU_825515_0_0_9"/>
<protein>
    <submittedName>
        <fullName evidence="1">Uncharacterized protein</fullName>
    </submittedName>
</protein>
<sequence>MSSNENEVYKQFIPIDNETIKDKVTGNVYDRIQLVLNEQLHAKYGFTFTEYSPHYVKIEWNLEQLNNEEQLEEKYPFLYRLIKRRLRFLTQLIEYSREKRFSPVARKEGNYYFFASSRYLSSKYFSSYNTWNRNISIFCTLGLVNKVKIDKNRMAERRITRETKALAMKMNIDDHEKLSPINYYTIPIYNRELLMEANRRAKVLLDNNFRANGFSKFFLIKVFGKEFADTVFHDERFISEYSQYVQTQIEKFILNDIQRHGYTTKDRILRYVQVNYSQLQPWEYGFKKEIQSKKSILSREFDRSISEIKEKYNLEYKKANKELKERFKLDTSKTIIYANESNH</sequence>
<dbReference type="Proteomes" id="UP000001753">
    <property type="component" value="Chromosome"/>
</dbReference>
<reference evidence="1" key="1">
    <citation type="journal article" date="2012" name="Genome Res.">
        <title>Genomic characterization of the Bacillus cereus sensu lato species: Backdrop to the evolution of Bacillus anthracis.</title>
        <authorList>
            <person name="Zwick M.E."/>
            <person name="Joseph S.J."/>
            <person name="Didelot X."/>
            <person name="Chen P.E."/>
            <person name="Bishop-Lilly K.A."/>
            <person name="Stewart A.C."/>
            <person name="Willner K."/>
            <person name="Nolan N."/>
            <person name="Lentz S."/>
            <person name="Thomason M.K."/>
            <person name="Sozhamannan S."/>
            <person name="Mateczun A.J."/>
            <person name="Du L."/>
            <person name="Read T.D."/>
        </authorList>
    </citation>
    <scope>NUCLEOTIDE SEQUENCE [LARGE SCALE GENOMIC DNA]</scope>
    <source>
        <strain evidence="1">AH603</strain>
    </source>
</reference>
<proteinExistence type="predicted"/>
<name>C2XZE1_BACMY</name>
<comment type="caution">
    <text evidence="1">The sequence shown here is derived from an EMBL/GenBank/DDBJ whole genome shotgun (WGS) entry which is preliminary data.</text>
</comment>
<gene>
    <name evidence="1" type="ORF">bcere0026_40750</name>
</gene>
<accession>C2XZE1</accession>